<name>D5SYK7_PLAL2</name>
<dbReference type="PANTHER" id="PTHR11108">
    <property type="entry name" value="FERROCHELATASE"/>
    <property type="match status" value="1"/>
</dbReference>
<keyword evidence="4 7" id="KW-0456">Lyase</keyword>
<evidence type="ECO:0000256" key="8">
    <source>
        <dbReference type="RuleBase" id="RU004185"/>
    </source>
</evidence>
<comment type="function">
    <text evidence="7">Catalyzes the ferrous insertion into protoporphyrin IX.</text>
</comment>
<dbReference type="eggNOG" id="COG0276">
    <property type="taxonomic scope" value="Bacteria"/>
</dbReference>
<organism evidence="10 11">
    <name type="scientific">Planctopirus limnophila (strain ATCC 43296 / DSM 3776 / IFAM 1008 / Mu 290)</name>
    <name type="common">Planctomyces limnophilus</name>
    <dbReference type="NCBI Taxonomy" id="521674"/>
    <lineage>
        <taxon>Bacteria</taxon>
        <taxon>Pseudomonadati</taxon>
        <taxon>Planctomycetota</taxon>
        <taxon>Planctomycetia</taxon>
        <taxon>Planctomycetales</taxon>
        <taxon>Planctomycetaceae</taxon>
        <taxon>Planctopirus</taxon>
    </lineage>
</organism>
<feature type="binding site" evidence="7">
    <location>
        <position position="193"/>
    </location>
    <ligand>
        <name>Fe(2+)</name>
        <dbReference type="ChEBI" id="CHEBI:29033"/>
    </ligand>
</feature>
<dbReference type="InterPro" id="IPR033659">
    <property type="entry name" value="Ferrochelatase_N"/>
</dbReference>
<dbReference type="EC" id="4.98.1.1" evidence="7"/>
<evidence type="ECO:0000256" key="4">
    <source>
        <dbReference type="ARBA" id="ARBA00023239"/>
    </source>
</evidence>
<comment type="catalytic activity">
    <reaction evidence="6">
        <text>Fe-coproporphyrin III + 2 H(+) = coproporphyrin III + Fe(2+)</text>
        <dbReference type="Rhea" id="RHEA:49572"/>
        <dbReference type="ChEBI" id="CHEBI:15378"/>
        <dbReference type="ChEBI" id="CHEBI:29033"/>
        <dbReference type="ChEBI" id="CHEBI:68438"/>
        <dbReference type="ChEBI" id="CHEBI:131725"/>
        <dbReference type="EC" id="4.99.1.9"/>
    </reaction>
    <physiologicalReaction direction="right-to-left" evidence="6">
        <dbReference type="Rhea" id="RHEA:49574"/>
    </physiologicalReaction>
</comment>
<evidence type="ECO:0000256" key="9">
    <source>
        <dbReference type="SAM" id="MobiDB-lite"/>
    </source>
</evidence>
<dbReference type="HOGENOM" id="CLU_018884_2_0_0"/>
<comment type="pathway">
    <text evidence="7">Porphyrin-containing compound metabolism; protoheme biosynthesis; protoheme from protoporphyrin-IX: step 1/1.</text>
</comment>
<evidence type="ECO:0000313" key="11">
    <source>
        <dbReference type="Proteomes" id="UP000002220"/>
    </source>
</evidence>
<keyword evidence="5 7" id="KW-0627">Porphyrin biosynthesis</keyword>
<evidence type="ECO:0000256" key="7">
    <source>
        <dbReference type="HAMAP-Rule" id="MF_00323"/>
    </source>
</evidence>
<comment type="subcellular location">
    <subcellularLocation>
        <location evidence="7">Cytoplasm</location>
    </subcellularLocation>
</comment>
<dbReference type="HAMAP" id="MF_00323">
    <property type="entry name" value="Ferrochelatase"/>
    <property type="match status" value="1"/>
</dbReference>
<dbReference type="CDD" id="cd00419">
    <property type="entry name" value="Ferrochelatase_C"/>
    <property type="match status" value="1"/>
</dbReference>
<dbReference type="Proteomes" id="UP000002220">
    <property type="component" value="Chromosome"/>
</dbReference>
<evidence type="ECO:0000256" key="5">
    <source>
        <dbReference type="ARBA" id="ARBA00023244"/>
    </source>
</evidence>
<accession>D5SYK7</accession>
<dbReference type="GO" id="GO:0046872">
    <property type="term" value="F:metal ion binding"/>
    <property type="evidence" value="ECO:0007669"/>
    <property type="project" value="UniProtKB-KW"/>
</dbReference>
<dbReference type="NCBIfam" id="NF000689">
    <property type="entry name" value="PRK00035.2-1"/>
    <property type="match status" value="1"/>
</dbReference>
<dbReference type="CDD" id="cd03411">
    <property type="entry name" value="Ferrochelatase_N"/>
    <property type="match status" value="1"/>
</dbReference>
<keyword evidence="7" id="KW-0963">Cytoplasm</keyword>
<keyword evidence="11" id="KW-1185">Reference proteome</keyword>
<dbReference type="Gene3D" id="3.40.50.1400">
    <property type="match status" value="2"/>
</dbReference>
<keyword evidence="2 7" id="KW-0408">Iron</keyword>
<evidence type="ECO:0000313" key="10">
    <source>
        <dbReference type="EMBL" id="ADG67735.1"/>
    </source>
</evidence>
<feature type="region of interest" description="Disordered" evidence="9">
    <location>
        <begin position="349"/>
        <end position="370"/>
    </location>
</feature>
<reference evidence="10 11" key="1">
    <citation type="journal article" date="2010" name="Stand. Genomic Sci.">
        <title>Complete genome sequence of Planctomyces limnophilus type strain (Mu 290).</title>
        <authorList>
            <person name="Labutti K."/>
            <person name="Sikorski J."/>
            <person name="Schneider S."/>
            <person name="Nolan M."/>
            <person name="Lucas S."/>
            <person name="Glavina Del Rio T."/>
            <person name="Tice H."/>
            <person name="Cheng J.F."/>
            <person name="Goodwin L."/>
            <person name="Pitluck S."/>
            <person name="Liolios K."/>
            <person name="Ivanova N."/>
            <person name="Mavromatis K."/>
            <person name="Mikhailova N."/>
            <person name="Pati A."/>
            <person name="Chen A."/>
            <person name="Palaniappan K."/>
            <person name="Land M."/>
            <person name="Hauser L."/>
            <person name="Chang Y.J."/>
            <person name="Jeffries C.D."/>
            <person name="Tindall B.J."/>
            <person name="Rohde M."/>
            <person name="Goker M."/>
            <person name="Woyke T."/>
            <person name="Bristow J."/>
            <person name="Eisen J.A."/>
            <person name="Markowitz V."/>
            <person name="Hugenholtz P."/>
            <person name="Kyrpides N.C."/>
            <person name="Klenk H.P."/>
            <person name="Lapidus A."/>
        </authorList>
    </citation>
    <scope>NUCLEOTIDE SEQUENCE [LARGE SCALE GENOMIC DNA]</scope>
    <source>
        <strain evidence="11">ATCC 43296 / DSM 3776 / IFAM 1008 / 290</strain>
    </source>
</reference>
<dbReference type="InterPro" id="IPR001015">
    <property type="entry name" value="Ferrochelatase"/>
</dbReference>
<dbReference type="EMBL" id="CP001744">
    <property type="protein sequence ID" value="ADG67735.1"/>
    <property type="molecule type" value="Genomic_DNA"/>
</dbReference>
<evidence type="ECO:0000256" key="1">
    <source>
        <dbReference type="ARBA" id="ARBA00007718"/>
    </source>
</evidence>
<dbReference type="KEGG" id="plm:Plim_1905"/>
<dbReference type="STRING" id="521674.Plim_1905"/>
<gene>
    <name evidence="7" type="primary">hemH</name>
    <name evidence="10" type="ordered locus">Plim_1905</name>
</gene>
<evidence type="ECO:0000256" key="6">
    <source>
        <dbReference type="ARBA" id="ARBA00024536"/>
    </source>
</evidence>
<evidence type="ECO:0000256" key="2">
    <source>
        <dbReference type="ARBA" id="ARBA00023004"/>
    </source>
</evidence>
<dbReference type="InterPro" id="IPR033644">
    <property type="entry name" value="Ferrochelatase_C"/>
</dbReference>
<sequence>MIHSTERLIFMNQPYDALLIVSFGGPDRPEDVLPFLENVLRGKPVPRERMLEVAEHYYHFGGKSPINDQVRELISALKTEFQNSGIDLPIYWGNRNWHPMLTETVREMAEQGVQRALAFFTSGYSCYSGCRQYRENIIAAREAVGAQAPLIEKTRMFYNHPLFIEANAERLRTAMSPWSDEERQQAHLTFTAHSIPMSMADRSNYTLQLTETCRLIANALGFEKDRWSLVYQSRSGRPQDPWLEPDILDHLKSLHERNIRNVAVAPVGFLSDHMEVLYDLDEEASLLAKQLGLNFVRSGTVGTHPQFIAMIRELVEERIGRRSCRQAIGHFGPSHDVCPPHCCEYPTGRPTTAANISNRDGSNGSTARQI</sequence>
<protein>
    <recommendedName>
        <fullName evidence="7">Ferrochelatase</fullName>
        <ecNumber evidence="7">4.98.1.1</ecNumber>
    </recommendedName>
    <alternativeName>
        <fullName evidence="7">Heme synthase</fullName>
    </alternativeName>
    <alternativeName>
        <fullName evidence="7">Protoheme ferro-lyase</fullName>
    </alternativeName>
</protein>
<proteinExistence type="inferred from homology"/>
<dbReference type="GO" id="GO:0004325">
    <property type="term" value="F:ferrochelatase activity"/>
    <property type="evidence" value="ECO:0007669"/>
    <property type="project" value="UniProtKB-UniRule"/>
</dbReference>
<keyword evidence="3 7" id="KW-0350">Heme biosynthesis</keyword>
<dbReference type="GO" id="GO:0006783">
    <property type="term" value="P:heme biosynthetic process"/>
    <property type="evidence" value="ECO:0007669"/>
    <property type="project" value="UniProtKB-UniRule"/>
</dbReference>
<feature type="binding site" evidence="7">
    <location>
        <position position="275"/>
    </location>
    <ligand>
        <name>Fe(2+)</name>
        <dbReference type="ChEBI" id="CHEBI:29033"/>
    </ligand>
</feature>
<evidence type="ECO:0000256" key="3">
    <source>
        <dbReference type="ARBA" id="ARBA00023133"/>
    </source>
</evidence>
<dbReference type="NCBIfam" id="TIGR00109">
    <property type="entry name" value="hemH"/>
    <property type="match status" value="1"/>
</dbReference>
<dbReference type="Pfam" id="PF00762">
    <property type="entry name" value="Ferrochelatase"/>
    <property type="match status" value="1"/>
</dbReference>
<keyword evidence="7" id="KW-0479">Metal-binding</keyword>
<dbReference type="SUPFAM" id="SSF53800">
    <property type="entry name" value="Chelatase"/>
    <property type="match status" value="1"/>
</dbReference>
<dbReference type="PANTHER" id="PTHR11108:SF1">
    <property type="entry name" value="FERROCHELATASE, MITOCHONDRIAL"/>
    <property type="match status" value="1"/>
</dbReference>
<dbReference type="GO" id="GO:0005737">
    <property type="term" value="C:cytoplasm"/>
    <property type="evidence" value="ECO:0007669"/>
    <property type="project" value="UniProtKB-SubCell"/>
</dbReference>
<dbReference type="UniPathway" id="UPA00252">
    <property type="reaction ID" value="UER00325"/>
</dbReference>
<dbReference type="AlphaFoldDB" id="D5SYK7"/>
<comment type="catalytic activity">
    <reaction evidence="7">
        <text>heme b + 2 H(+) = protoporphyrin IX + Fe(2+)</text>
        <dbReference type="Rhea" id="RHEA:22584"/>
        <dbReference type="ChEBI" id="CHEBI:15378"/>
        <dbReference type="ChEBI" id="CHEBI:29033"/>
        <dbReference type="ChEBI" id="CHEBI:57306"/>
        <dbReference type="ChEBI" id="CHEBI:60344"/>
        <dbReference type="EC" id="4.98.1.1"/>
    </reaction>
</comment>
<comment type="similarity">
    <text evidence="1 7 8">Belongs to the ferrochelatase family.</text>
</comment>